<dbReference type="PANTHER" id="PTHR11690">
    <property type="entry name" value="AMILORIDE-SENSITIVE SODIUM CHANNEL-RELATED"/>
    <property type="match status" value="1"/>
</dbReference>
<name>A0AAV8VRJ4_9CUCU</name>
<keyword evidence="9 13" id="KW-0472">Membrane</keyword>
<evidence type="ECO:0000256" key="3">
    <source>
        <dbReference type="ARBA" id="ARBA00022448"/>
    </source>
</evidence>
<reference evidence="14 15" key="1">
    <citation type="journal article" date="2023" name="Insect Mol. Biol.">
        <title>Genome sequencing provides insights into the evolution of gene families encoding plant cell wall-degrading enzymes in longhorned beetles.</title>
        <authorList>
            <person name="Shin N.R."/>
            <person name="Okamura Y."/>
            <person name="Kirsch R."/>
            <person name="Pauchet Y."/>
        </authorList>
    </citation>
    <scope>NUCLEOTIDE SEQUENCE [LARGE SCALE GENOMIC DNA]</scope>
    <source>
        <strain evidence="14">EAD_L_NR</strain>
    </source>
</reference>
<evidence type="ECO:0000256" key="13">
    <source>
        <dbReference type="SAM" id="Phobius"/>
    </source>
</evidence>
<evidence type="ECO:0000256" key="9">
    <source>
        <dbReference type="ARBA" id="ARBA00023136"/>
    </source>
</evidence>
<feature type="transmembrane region" description="Helical" evidence="13">
    <location>
        <begin position="475"/>
        <end position="499"/>
    </location>
</feature>
<feature type="transmembrane region" description="Helical" evidence="13">
    <location>
        <begin position="47"/>
        <end position="68"/>
    </location>
</feature>
<dbReference type="AlphaFoldDB" id="A0AAV8VRJ4"/>
<evidence type="ECO:0000256" key="4">
    <source>
        <dbReference type="ARBA" id="ARBA00022461"/>
    </source>
</evidence>
<dbReference type="InterPro" id="IPR001873">
    <property type="entry name" value="ENaC"/>
</dbReference>
<evidence type="ECO:0000256" key="2">
    <source>
        <dbReference type="ARBA" id="ARBA00007193"/>
    </source>
</evidence>
<evidence type="ECO:0000256" key="12">
    <source>
        <dbReference type="RuleBase" id="RU000679"/>
    </source>
</evidence>
<evidence type="ECO:0000256" key="7">
    <source>
        <dbReference type="ARBA" id="ARBA00023053"/>
    </source>
</evidence>
<dbReference type="InterPro" id="IPR020903">
    <property type="entry name" value="ENaC_CS"/>
</dbReference>
<dbReference type="Proteomes" id="UP001159042">
    <property type="component" value="Unassembled WGS sequence"/>
</dbReference>
<protein>
    <submittedName>
        <fullName evidence="14">Uncharacterized protein</fullName>
    </submittedName>
</protein>
<dbReference type="PANTHER" id="PTHR11690:SF288">
    <property type="entry name" value="AMILORIDE-SENSITIVE NA+ CHANNEL-RELATED"/>
    <property type="match status" value="1"/>
</dbReference>
<comment type="subcellular location">
    <subcellularLocation>
        <location evidence="1">Membrane</location>
        <topology evidence="1">Multi-pass membrane protein</topology>
    </subcellularLocation>
</comment>
<dbReference type="PRINTS" id="PR01078">
    <property type="entry name" value="AMINACHANNEL"/>
</dbReference>
<keyword evidence="6 13" id="KW-1133">Transmembrane helix</keyword>
<keyword evidence="5 12" id="KW-0812">Transmembrane</keyword>
<evidence type="ECO:0000313" key="15">
    <source>
        <dbReference type="Proteomes" id="UP001159042"/>
    </source>
</evidence>
<gene>
    <name evidence="14" type="ORF">NQ315_005861</name>
</gene>
<dbReference type="GO" id="GO:0015280">
    <property type="term" value="F:ligand-gated sodium channel activity"/>
    <property type="evidence" value="ECO:0007669"/>
    <property type="project" value="TreeGrafter"/>
</dbReference>
<comment type="similarity">
    <text evidence="2 12">Belongs to the amiloride-sensitive sodium channel (TC 1.A.6) family.</text>
</comment>
<dbReference type="Gene3D" id="1.10.287.820">
    <property type="entry name" value="Acid-sensing ion channel domain"/>
    <property type="match status" value="1"/>
</dbReference>
<accession>A0AAV8VRJ4</accession>
<comment type="caution">
    <text evidence="14">The sequence shown here is derived from an EMBL/GenBank/DDBJ whole genome shotgun (WGS) entry which is preliminary data.</text>
</comment>
<keyword evidence="7" id="KW-0915">Sodium</keyword>
<keyword evidence="3 12" id="KW-0813">Transport</keyword>
<evidence type="ECO:0000256" key="8">
    <source>
        <dbReference type="ARBA" id="ARBA00023065"/>
    </source>
</evidence>
<keyword evidence="4 12" id="KW-0894">Sodium channel</keyword>
<keyword evidence="15" id="KW-1185">Reference proteome</keyword>
<evidence type="ECO:0000256" key="5">
    <source>
        <dbReference type="ARBA" id="ARBA00022692"/>
    </source>
</evidence>
<dbReference type="PROSITE" id="PS01206">
    <property type="entry name" value="ASC"/>
    <property type="match status" value="1"/>
</dbReference>
<evidence type="ECO:0000313" key="14">
    <source>
        <dbReference type="EMBL" id="KAJ8916854.1"/>
    </source>
</evidence>
<proteinExistence type="inferred from homology"/>
<evidence type="ECO:0000256" key="10">
    <source>
        <dbReference type="ARBA" id="ARBA00023201"/>
    </source>
</evidence>
<keyword evidence="11 12" id="KW-0407">Ion channel</keyword>
<evidence type="ECO:0000256" key="1">
    <source>
        <dbReference type="ARBA" id="ARBA00004141"/>
    </source>
</evidence>
<dbReference type="Pfam" id="PF00858">
    <property type="entry name" value="ASC"/>
    <property type="match status" value="1"/>
</dbReference>
<evidence type="ECO:0000256" key="6">
    <source>
        <dbReference type="ARBA" id="ARBA00022989"/>
    </source>
</evidence>
<evidence type="ECO:0000256" key="11">
    <source>
        <dbReference type="ARBA" id="ARBA00023303"/>
    </source>
</evidence>
<keyword evidence="10 12" id="KW-0739">Sodium transport</keyword>
<keyword evidence="8 12" id="KW-0406">Ion transport</keyword>
<organism evidence="14 15">
    <name type="scientific">Exocentrus adspersus</name>
    <dbReference type="NCBI Taxonomy" id="1586481"/>
    <lineage>
        <taxon>Eukaryota</taxon>
        <taxon>Metazoa</taxon>
        <taxon>Ecdysozoa</taxon>
        <taxon>Arthropoda</taxon>
        <taxon>Hexapoda</taxon>
        <taxon>Insecta</taxon>
        <taxon>Pterygota</taxon>
        <taxon>Neoptera</taxon>
        <taxon>Endopterygota</taxon>
        <taxon>Coleoptera</taxon>
        <taxon>Polyphaga</taxon>
        <taxon>Cucujiformia</taxon>
        <taxon>Chrysomeloidea</taxon>
        <taxon>Cerambycidae</taxon>
        <taxon>Lamiinae</taxon>
        <taxon>Acanthocinini</taxon>
        <taxon>Exocentrus</taxon>
    </lineage>
</organism>
<dbReference type="GO" id="GO:0005886">
    <property type="term" value="C:plasma membrane"/>
    <property type="evidence" value="ECO:0007669"/>
    <property type="project" value="TreeGrafter"/>
</dbReference>
<dbReference type="Gene3D" id="1.10.287.770">
    <property type="entry name" value="YojJ-like"/>
    <property type="match status" value="1"/>
</dbReference>
<dbReference type="EMBL" id="JANEYG010000039">
    <property type="protein sequence ID" value="KAJ8916854.1"/>
    <property type="molecule type" value="Genomic_DNA"/>
</dbReference>
<sequence length="516" mass="60282">MEYNSQKTCSQDIRRNKAVSYFKEYCDITGIHGFRYIVEDRTIYERIWWIIALSLSIIFSGLMIYQIIQKYIYYPVIVTFSMQEEHINRIPFPAVTICPRSKISHDYFNITEATIQKIRNESFHGESERMYNIASTICDFYATEDSNNNTRYEDVYEFLNRSMTSNFQYCSYTAGIDCAGSFTPILTEEGVCYSFNILDKKLIFRDNVYTLPGFHKTRDTLDWDNEEGYSQSKQLLTYPLRAMRPGSKNGLFVVLQTKRSDIEYDCSSDESGYRVAIHLPSNIPEVTDSYFTVPLNQRVTGQIVPSLIKTSAGVKMFDPTKRDCYFQSERTLKFFKIYTQENCLIECKANFILELCNCVGFYMPRYKDTPVCILEDIKCMELAEANFTIFYINSQMTDQPEVKSEVNCDCLPTCTDLTYSLEISQNNFMYKPRDSSFQLDEGYEYSILNLYFKSSHIETKERNELYGFSDFISNFGGLLGLFTGFSMLSFIEIIYFLTLRIWGNIKLHRNWSGKIN</sequence>